<evidence type="ECO:0000313" key="2">
    <source>
        <dbReference type="Proteomes" id="UP000886865"/>
    </source>
</evidence>
<evidence type="ECO:0000313" key="1">
    <source>
        <dbReference type="EMBL" id="HIS74098.1"/>
    </source>
</evidence>
<dbReference type="Pfam" id="PF04464">
    <property type="entry name" value="Glyphos_transf"/>
    <property type="match status" value="1"/>
</dbReference>
<dbReference type="Gene3D" id="3.40.50.12580">
    <property type="match status" value="1"/>
</dbReference>
<dbReference type="GO" id="GO:0047355">
    <property type="term" value="F:CDP-glycerol glycerophosphotransferase activity"/>
    <property type="evidence" value="ECO:0007669"/>
    <property type="project" value="InterPro"/>
</dbReference>
<dbReference type="SUPFAM" id="SSF53756">
    <property type="entry name" value="UDP-Glycosyltransferase/glycogen phosphorylase"/>
    <property type="match status" value="1"/>
</dbReference>
<organism evidence="1 2">
    <name type="scientific">Candidatus Galligastranaerophilus intestinavium</name>
    <dbReference type="NCBI Taxonomy" id="2840836"/>
    <lineage>
        <taxon>Bacteria</taxon>
        <taxon>Candidatus Galligastranaerophilus</taxon>
    </lineage>
</organism>
<dbReference type="GO" id="GO:0016020">
    <property type="term" value="C:membrane"/>
    <property type="evidence" value="ECO:0007669"/>
    <property type="project" value="InterPro"/>
</dbReference>
<reference evidence="1" key="1">
    <citation type="submission" date="2020-10" db="EMBL/GenBank/DDBJ databases">
        <authorList>
            <person name="Gilroy R."/>
        </authorList>
    </citation>
    <scope>NUCLEOTIDE SEQUENCE</scope>
    <source>
        <strain evidence="1">CHK152-2871</strain>
    </source>
</reference>
<name>A0A9D1FI06_9BACT</name>
<accession>A0A9D1FI06</accession>
<dbReference type="EMBL" id="DVJQ01000032">
    <property type="protein sequence ID" value="HIS74098.1"/>
    <property type="molecule type" value="Genomic_DNA"/>
</dbReference>
<proteinExistence type="predicted"/>
<comment type="caution">
    <text evidence="1">The sequence shown here is derived from an EMBL/GenBank/DDBJ whole genome shotgun (WGS) entry which is preliminary data.</text>
</comment>
<dbReference type="AlphaFoldDB" id="A0A9D1FI06"/>
<gene>
    <name evidence="1" type="ORF">IAA86_03650</name>
</gene>
<dbReference type="Proteomes" id="UP000886865">
    <property type="component" value="Unassembled WGS sequence"/>
</dbReference>
<dbReference type="InterPro" id="IPR043148">
    <property type="entry name" value="TagF_C"/>
</dbReference>
<dbReference type="InterPro" id="IPR007554">
    <property type="entry name" value="Glycerophosphate_synth"/>
</dbReference>
<sequence>MGYQSCEFKDKEYCEYIQLFKKIHFENRLKALSRKYKGKRVLIYGNGIFCDAIADTYNLSDYFNIIGTSDIRYLKNSQGYYKGFKIYSPYDIKNLNVQVVLCMTVNPAPILFKIKSNNILPKGVKFDTVLRVCASENFLEFVSKFKNICRYFLLTHNFFKTVKYLLFLNSCEINTKINYHNVIENIKKRNLKSEPIRILFVVEENSKWGYQSVYDTLMKDGRFKVLPVLCYPMITKVRESYTQKDNIEFFKSLNIDAIDGCKDGKYISVESLKPDIVFYQQPWYIRDQWHPENVSKYALTCIVSYGYSSIDVKSWGSVGVQKLSANLWKMFCESPYHKKFYEKAAKIKHKDILRVSGYPKMDYYYTDVNPEFEKLWKDEGKRRPRIIWAPHHSIDLGWLEMSNFAEHYKFFLNFAKDNQNYSFIFKPHPSLEYKCVLEGLMSNDEFREYMDEWRSLDNANVWDKGNYFDIFKTSDVLMTDCSSFLGEYYYSSKPIIFLDKSSRCGFNKFGLKMKETFYIPKSLSEIPILLKQLLIDKNDPTKKKRLKVIRKEYFYPKEGVGCNIVNHIRDSLGLKEMK</sequence>
<protein>
    <submittedName>
        <fullName evidence="1">CDP-glycerol glycerophosphotransferase family protein</fullName>
    </submittedName>
</protein>
<reference evidence="1" key="2">
    <citation type="journal article" date="2021" name="PeerJ">
        <title>Extensive microbial diversity within the chicken gut microbiome revealed by metagenomics and culture.</title>
        <authorList>
            <person name="Gilroy R."/>
            <person name="Ravi A."/>
            <person name="Getino M."/>
            <person name="Pursley I."/>
            <person name="Horton D.L."/>
            <person name="Alikhan N.F."/>
            <person name="Baker D."/>
            <person name="Gharbi K."/>
            <person name="Hall N."/>
            <person name="Watson M."/>
            <person name="Adriaenssens E.M."/>
            <person name="Foster-Nyarko E."/>
            <person name="Jarju S."/>
            <person name="Secka A."/>
            <person name="Antonio M."/>
            <person name="Oren A."/>
            <person name="Chaudhuri R.R."/>
            <person name="La Ragione R."/>
            <person name="Hildebrand F."/>
            <person name="Pallen M.J."/>
        </authorList>
    </citation>
    <scope>NUCLEOTIDE SEQUENCE</scope>
    <source>
        <strain evidence="1">CHK152-2871</strain>
    </source>
</reference>